<organism evidence="9 10">
    <name type="scientific">Henningerozyma blattae (strain ATCC 34711 / CBS 6284 / DSM 70876 / NBRC 10599 / NRRL Y-10934 / UCD 77-7)</name>
    <name type="common">Yeast</name>
    <name type="synonym">Tetrapisispora blattae</name>
    <dbReference type="NCBI Taxonomy" id="1071380"/>
    <lineage>
        <taxon>Eukaryota</taxon>
        <taxon>Fungi</taxon>
        <taxon>Dikarya</taxon>
        <taxon>Ascomycota</taxon>
        <taxon>Saccharomycotina</taxon>
        <taxon>Saccharomycetes</taxon>
        <taxon>Saccharomycetales</taxon>
        <taxon>Saccharomycetaceae</taxon>
        <taxon>Henningerozyma</taxon>
    </lineage>
</organism>
<dbReference type="InParanoid" id="I2H3L9"/>
<protein>
    <recommendedName>
        <fullName evidence="8">BZIP domain-containing protein</fullName>
    </recommendedName>
</protein>
<feature type="compositionally biased region" description="Pro residues" evidence="7">
    <location>
        <begin position="7"/>
        <end position="19"/>
    </location>
</feature>
<feature type="domain" description="BZIP" evidence="8">
    <location>
        <begin position="261"/>
        <end position="322"/>
    </location>
</feature>
<dbReference type="Proteomes" id="UP000002866">
    <property type="component" value="Chromosome 4"/>
</dbReference>
<dbReference type="EMBL" id="HE806319">
    <property type="protein sequence ID" value="CCH60971.1"/>
    <property type="molecule type" value="Genomic_DNA"/>
</dbReference>
<evidence type="ECO:0000313" key="9">
    <source>
        <dbReference type="EMBL" id="CCH60971.1"/>
    </source>
</evidence>
<dbReference type="OMA" id="NQAYINM"/>
<dbReference type="InterPro" id="IPR046347">
    <property type="entry name" value="bZIP_sf"/>
</dbReference>
<feature type="compositionally biased region" description="Low complexity" evidence="7">
    <location>
        <begin position="191"/>
        <end position="228"/>
    </location>
</feature>
<dbReference type="GO" id="GO:0001228">
    <property type="term" value="F:DNA-binding transcription activator activity, RNA polymerase II-specific"/>
    <property type="evidence" value="ECO:0007669"/>
    <property type="project" value="UniProtKB-ARBA"/>
</dbReference>
<name>I2H3L9_HENB6</name>
<keyword evidence="10" id="KW-1185">Reference proteome</keyword>
<feature type="region of interest" description="Disordered" evidence="7">
    <location>
        <begin position="175"/>
        <end position="230"/>
    </location>
</feature>
<dbReference type="PROSITE" id="PS00036">
    <property type="entry name" value="BZIP_BASIC"/>
    <property type="match status" value="1"/>
</dbReference>
<feature type="compositionally biased region" description="Polar residues" evidence="7">
    <location>
        <begin position="27"/>
        <end position="39"/>
    </location>
</feature>
<dbReference type="Gene3D" id="1.20.5.170">
    <property type="match status" value="1"/>
</dbReference>
<dbReference type="OrthoDB" id="295274at2759"/>
<dbReference type="KEGG" id="tbl:TBLA_0D04750"/>
<dbReference type="FunCoup" id="I2H3L9">
    <property type="interactions" value="2169"/>
</dbReference>
<evidence type="ECO:0000313" key="10">
    <source>
        <dbReference type="Proteomes" id="UP000002866"/>
    </source>
</evidence>
<dbReference type="FunFam" id="1.20.5.170:FF:000053">
    <property type="entry name" value="BZIP transcription factor AtfA"/>
    <property type="match status" value="1"/>
</dbReference>
<dbReference type="PANTHER" id="PTHR19304">
    <property type="entry name" value="CYCLIC-AMP RESPONSE ELEMENT BINDING PROTEIN"/>
    <property type="match status" value="1"/>
</dbReference>
<evidence type="ECO:0000256" key="2">
    <source>
        <dbReference type="ARBA" id="ARBA00007163"/>
    </source>
</evidence>
<dbReference type="RefSeq" id="XP_004180490.1">
    <property type="nucleotide sequence ID" value="XM_004180442.1"/>
</dbReference>
<evidence type="ECO:0000256" key="3">
    <source>
        <dbReference type="ARBA" id="ARBA00023015"/>
    </source>
</evidence>
<evidence type="ECO:0000256" key="6">
    <source>
        <dbReference type="ARBA" id="ARBA00023242"/>
    </source>
</evidence>
<keyword evidence="5" id="KW-0804">Transcription</keyword>
<evidence type="ECO:0000259" key="8">
    <source>
        <dbReference type="PROSITE" id="PS50217"/>
    </source>
</evidence>
<evidence type="ECO:0000256" key="1">
    <source>
        <dbReference type="ARBA" id="ARBA00004123"/>
    </source>
</evidence>
<dbReference type="CDD" id="cd14687">
    <property type="entry name" value="bZIP_ATF2"/>
    <property type="match status" value="1"/>
</dbReference>
<comment type="subcellular location">
    <subcellularLocation>
        <location evidence="1">Nucleus</location>
    </subcellularLocation>
</comment>
<keyword evidence="6" id="KW-0539">Nucleus</keyword>
<dbReference type="GO" id="GO:0005634">
    <property type="term" value="C:nucleus"/>
    <property type="evidence" value="ECO:0007669"/>
    <property type="project" value="UniProtKB-SubCell"/>
</dbReference>
<keyword evidence="4" id="KW-0238">DNA-binding</keyword>
<evidence type="ECO:0000256" key="7">
    <source>
        <dbReference type="SAM" id="MobiDB-lite"/>
    </source>
</evidence>
<dbReference type="eggNOG" id="KOG1414">
    <property type="taxonomic scope" value="Eukaryota"/>
</dbReference>
<dbReference type="GO" id="GO:0043565">
    <property type="term" value="F:sequence-specific DNA binding"/>
    <property type="evidence" value="ECO:0007669"/>
    <property type="project" value="UniProtKB-ARBA"/>
</dbReference>
<dbReference type="SMART" id="SM00338">
    <property type="entry name" value="BRLZ"/>
    <property type="match status" value="1"/>
</dbReference>
<sequence length="361" mass="39652">MEQPHQYIPPPQYAPPHSAPPQHASANTTAINNGTMLSHNNTAAAPTLRLGSNPHALNDPTLQEILSPFFQPFGVDVSHLPMTNPPIFQSSVTRYNEPSRRRRISISNGQISQLGEEIETVDSLYNQQPPPMPEHVHSHAQHLVGQQQPSIVGHALGQSHTVADAAHVPQAWPQDSGVAQGMVPQSTMPQNTTAPGSSASSSSATTTTTSASVPATATATAPAHNSNTLQPTLHNAMANTVPQNTVQSSMPPAQHQFDAWKRARLLERNRIAASKCRQRKKIAQLQLQRDYDQLVGENRRLTRKLAYYEKLVLKFRHFTEEHVQNCSGSKEGLRMVEEMLRIDSGVDEVDERGLVVKMEDT</sequence>
<comment type="similarity">
    <text evidence="2">Belongs to the bZIP family.</text>
</comment>
<evidence type="ECO:0000256" key="4">
    <source>
        <dbReference type="ARBA" id="ARBA00023125"/>
    </source>
</evidence>
<dbReference type="PROSITE" id="PS50217">
    <property type="entry name" value="BZIP"/>
    <property type="match status" value="1"/>
</dbReference>
<dbReference type="InterPro" id="IPR051027">
    <property type="entry name" value="bZIP_transcription_factors"/>
</dbReference>
<dbReference type="HOGENOM" id="CLU_056594_0_0_1"/>
<reference evidence="9 10" key="1">
    <citation type="journal article" date="2011" name="Proc. Natl. Acad. Sci. U.S.A.">
        <title>Evolutionary erosion of yeast sex chromosomes by mating-type switching accidents.</title>
        <authorList>
            <person name="Gordon J.L."/>
            <person name="Armisen D."/>
            <person name="Proux-Wera E."/>
            <person name="Oheigeartaigh S.S."/>
            <person name="Byrne K.P."/>
            <person name="Wolfe K.H."/>
        </authorList>
    </citation>
    <scope>NUCLEOTIDE SEQUENCE [LARGE SCALE GENOMIC DNA]</scope>
    <source>
        <strain evidence="10">ATCC 34711 / CBS 6284 / DSM 70876 / NBRC 10599 / NRRL Y-10934 / UCD 77-7</strain>
    </source>
</reference>
<dbReference type="AlphaFoldDB" id="I2H3L9"/>
<proteinExistence type="inferred from homology"/>
<dbReference type="STRING" id="1071380.I2H3L9"/>
<gene>
    <name evidence="9" type="primary">TBLA0D04750</name>
    <name evidence="9" type="ORF">TBLA_0D04750</name>
</gene>
<dbReference type="SUPFAM" id="SSF57959">
    <property type="entry name" value="Leucine zipper domain"/>
    <property type="match status" value="1"/>
</dbReference>
<accession>I2H3L9</accession>
<feature type="region of interest" description="Disordered" evidence="7">
    <location>
        <begin position="1"/>
        <end position="39"/>
    </location>
</feature>
<keyword evidence="3" id="KW-0805">Transcription regulation</keyword>
<evidence type="ECO:0000256" key="5">
    <source>
        <dbReference type="ARBA" id="ARBA00023163"/>
    </source>
</evidence>
<dbReference type="GeneID" id="14496007"/>
<dbReference type="InterPro" id="IPR004827">
    <property type="entry name" value="bZIP"/>
</dbReference>
<dbReference type="Pfam" id="PF00170">
    <property type="entry name" value="bZIP_1"/>
    <property type="match status" value="1"/>
</dbReference>